<dbReference type="PANTHER" id="PTHR33202:SF7">
    <property type="entry name" value="FERRIC UPTAKE REGULATION PROTEIN"/>
    <property type="match status" value="1"/>
</dbReference>
<dbReference type="Gene3D" id="3.30.1490.190">
    <property type="match status" value="1"/>
</dbReference>
<evidence type="ECO:0000256" key="4">
    <source>
        <dbReference type="ARBA" id="ARBA00023015"/>
    </source>
</evidence>
<protein>
    <recommendedName>
        <fullName evidence="8">Transcriptional repressor</fullName>
    </recommendedName>
</protein>
<dbReference type="GO" id="GO:0045892">
    <property type="term" value="P:negative regulation of DNA-templated transcription"/>
    <property type="evidence" value="ECO:0007669"/>
    <property type="project" value="TreeGrafter"/>
</dbReference>
<evidence type="ECO:0008006" key="8">
    <source>
        <dbReference type="Google" id="ProtNLM"/>
    </source>
</evidence>
<dbReference type="InterPro" id="IPR036390">
    <property type="entry name" value="WH_DNA-bd_sf"/>
</dbReference>
<dbReference type="Gene3D" id="1.10.10.10">
    <property type="entry name" value="Winged helix-like DNA-binding domain superfamily/Winged helix DNA-binding domain"/>
    <property type="match status" value="1"/>
</dbReference>
<dbReference type="GO" id="GO:0000976">
    <property type="term" value="F:transcription cis-regulatory region binding"/>
    <property type="evidence" value="ECO:0007669"/>
    <property type="project" value="TreeGrafter"/>
</dbReference>
<dbReference type="InterPro" id="IPR002481">
    <property type="entry name" value="FUR"/>
</dbReference>
<reference evidence="7" key="1">
    <citation type="journal article" date="2014" name="Front. Microbiol.">
        <title>High frequency of phylogenetically diverse reductive dehalogenase-homologous genes in deep subseafloor sedimentary metagenomes.</title>
        <authorList>
            <person name="Kawai M."/>
            <person name="Futagami T."/>
            <person name="Toyoda A."/>
            <person name="Takaki Y."/>
            <person name="Nishi S."/>
            <person name="Hori S."/>
            <person name="Arai W."/>
            <person name="Tsubouchi T."/>
            <person name="Morono Y."/>
            <person name="Uchiyama I."/>
            <person name="Ito T."/>
            <person name="Fujiyama A."/>
            <person name="Inagaki F."/>
            <person name="Takami H."/>
        </authorList>
    </citation>
    <scope>NUCLEOTIDE SEQUENCE</scope>
    <source>
        <strain evidence="7">Expedition CK06-06</strain>
    </source>
</reference>
<dbReference type="CDD" id="cd07153">
    <property type="entry name" value="Fur_like"/>
    <property type="match status" value="1"/>
</dbReference>
<keyword evidence="5" id="KW-0238">DNA-binding</keyword>
<dbReference type="Pfam" id="PF01475">
    <property type="entry name" value="FUR"/>
    <property type="match status" value="1"/>
</dbReference>
<evidence type="ECO:0000313" key="7">
    <source>
        <dbReference type="EMBL" id="GAG83142.1"/>
    </source>
</evidence>
<dbReference type="GO" id="GO:0008270">
    <property type="term" value="F:zinc ion binding"/>
    <property type="evidence" value="ECO:0007669"/>
    <property type="project" value="TreeGrafter"/>
</dbReference>
<dbReference type="GO" id="GO:1900376">
    <property type="term" value="P:regulation of secondary metabolite biosynthetic process"/>
    <property type="evidence" value="ECO:0007669"/>
    <property type="project" value="TreeGrafter"/>
</dbReference>
<name>X1BPN2_9ZZZZ</name>
<evidence type="ECO:0000256" key="5">
    <source>
        <dbReference type="ARBA" id="ARBA00023125"/>
    </source>
</evidence>
<accession>X1BPN2</accession>
<dbReference type="EMBL" id="BART01015335">
    <property type="protein sequence ID" value="GAG83142.1"/>
    <property type="molecule type" value="Genomic_DNA"/>
</dbReference>
<dbReference type="AlphaFoldDB" id="X1BPN2"/>
<keyword evidence="3" id="KW-0862">Zinc</keyword>
<dbReference type="InterPro" id="IPR043135">
    <property type="entry name" value="Fur_C"/>
</dbReference>
<evidence type="ECO:0000256" key="6">
    <source>
        <dbReference type="ARBA" id="ARBA00023163"/>
    </source>
</evidence>
<evidence type="ECO:0000256" key="1">
    <source>
        <dbReference type="ARBA" id="ARBA00007957"/>
    </source>
</evidence>
<dbReference type="PANTHER" id="PTHR33202">
    <property type="entry name" value="ZINC UPTAKE REGULATION PROTEIN"/>
    <property type="match status" value="1"/>
</dbReference>
<organism evidence="7">
    <name type="scientific">marine sediment metagenome</name>
    <dbReference type="NCBI Taxonomy" id="412755"/>
    <lineage>
        <taxon>unclassified sequences</taxon>
        <taxon>metagenomes</taxon>
        <taxon>ecological metagenomes</taxon>
    </lineage>
</organism>
<proteinExistence type="inferred from homology"/>
<comment type="caution">
    <text evidence="7">The sequence shown here is derived from an EMBL/GenBank/DDBJ whole genome shotgun (WGS) entry which is preliminary data.</text>
</comment>
<dbReference type="SUPFAM" id="SSF46785">
    <property type="entry name" value="Winged helix' DNA-binding domain"/>
    <property type="match status" value="1"/>
</dbReference>
<dbReference type="InterPro" id="IPR036388">
    <property type="entry name" value="WH-like_DNA-bd_sf"/>
</dbReference>
<sequence>MTSKVNSLESNRRALNVTGLRATSQRALILEVIRRGHLDADEIYRQARAKQPNISLSTVYRTLRMFKKLGLVEELHFDETHHHYEMKPSSEHYHLVCLGCGRVIEFQFPLTRYIRRNVTELKNFEIVNAEIRMTGYCPKCRQNRK</sequence>
<keyword evidence="2" id="KW-0678">Repressor</keyword>
<gene>
    <name evidence="7" type="ORF">S01H4_29805</name>
</gene>
<dbReference type="GO" id="GO:0003700">
    <property type="term" value="F:DNA-binding transcription factor activity"/>
    <property type="evidence" value="ECO:0007669"/>
    <property type="project" value="InterPro"/>
</dbReference>
<evidence type="ECO:0000256" key="2">
    <source>
        <dbReference type="ARBA" id="ARBA00022491"/>
    </source>
</evidence>
<evidence type="ECO:0000256" key="3">
    <source>
        <dbReference type="ARBA" id="ARBA00022833"/>
    </source>
</evidence>
<keyword evidence="4" id="KW-0805">Transcription regulation</keyword>
<comment type="similarity">
    <text evidence="1">Belongs to the Fur family.</text>
</comment>
<keyword evidence="6" id="KW-0804">Transcription</keyword>